<organism evidence="2 3">
    <name type="scientific">Bacillus thuringiensis serovar mexicanensis</name>
    <dbReference type="NCBI Taxonomy" id="180868"/>
    <lineage>
        <taxon>Bacteria</taxon>
        <taxon>Bacillati</taxon>
        <taxon>Bacillota</taxon>
        <taxon>Bacilli</taxon>
        <taxon>Bacillales</taxon>
        <taxon>Bacillaceae</taxon>
        <taxon>Bacillus</taxon>
        <taxon>Bacillus cereus group</taxon>
    </lineage>
</organism>
<keyword evidence="1" id="KW-1133">Transmembrane helix</keyword>
<proteinExistence type="predicted"/>
<evidence type="ECO:0000313" key="2">
    <source>
        <dbReference type="EMBL" id="OTW45881.1"/>
    </source>
</evidence>
<reference evidence="2 3" key="1">
    <citation type="submission" date="2016-10" db="EMBL/GenBank/DDBJ databases">
        <title>Comparative genomics of Bacillus thuringiensis reveals a path to pathogens against multiple invertebrate hosts.</title>
        <authorList>
            <person name="Zheng J."/>
            <person name="Gao Q."/>
            <person name="Liu H."/>
            <person name="Peng D."/>
            <person name="Ruan L."/>
            <person name="Sun M."/>
        </authorList>
    </citation>
    <scope>NUCLEOTIDE SEQUENCE [LARGE SCALE GENOMIC DNA]</scope>
    <source>
        <strain evidence="2">BGSC 4AC1</strain>
    </source>
</reference>
<gene>
    <name evidence="2" type="ORF">BK699_24520</name>
</gene>
<keyword evidence="1" id="KW-0472">Membrane</keyword>
<evidence type="ECO:0000313" key="3">
    <source>
        <dbReference type="Proteomes" id="UP000195152"/>
    </source>
</evidence>
<evidence type="ECO:0000256" key="1">
    <source>
        <dbReference type="SAM" id="Phobius"/>
    </source>
</evidence>
<keyword evidence="1" id="KW-0812">Transmembrane</keyword>
<dbReference type="AlphaFoldDB" id="A0A242W392"/>
<accession>A0A242W392</accession>
<dbReference type="EMBL" id="NFCF01000094">
    <property type="protein sequence ID" value="OTW45881.1"/>
    <property type="molecule type" value="Genomic_DNA"/>
</dbReference>
<protein>
    <submittedName>
        <fullName evidence="2">Uncharacterized protein</fullName>
    </submittedName>
</protein>
<sequence length="68" mass="7927">MTMFALRKTNCLNAIVYHEFASKLKGITKKMKIIRNTADSIFRTITLIVVYTLVSVSETFFRIPRQKK</sequence>
<comment type="caution">
    <text evidence="2">The sequence shown here is derived from an EMBL/GenBank/DDBJ whole genome shotgun (WGS) entry which is preliminary data.</text>
</comment>
<dbReference type="Proteomes" id="UP000195152">
    <property type="component" value="Unassembled WGS sequence"/>
</dbReference>
<name>A0A242W392_BACTU</name>
<feature type="transmembrane region" description="Helical" evidence="1">
    <location>
        <begin position="41"/>
        <end position="61"/>
    </location>
</feature>